<evidence type="ECO:0000313" key="5">
    <source>
        <dbReference type="EMBL" id="OTA20401.1"/>
    </source>
</evidence>
<keyword evidence="1" id="KW-0929">Antimicrobial</keyword>
<organism evidence="5 6">
    <name type="scientific">Xenorhabdus beddingii</name>
    <dbReference type="NCBI Taxonomy" id="40578"/>
    <lineage>
        <taxon>Bacteria</taxon>
        <taxon>Pseudomonadati</taxon>
        <taxon>Pseudomonadota</taxon>
        <taxon>Gammaproteobacteria</taxon>
        <taxon>Enterobacterales</taxon>
        <taxon>Morganellaceae</taxon>
        <taxon>Xenorhabdus</taxon>
    </lineage>
</organism>
<feature type="domain" description="Pyosin/cloacin translocation" evidence="4">
    <location>
        <begin position="18"/>
        <end position="114"/>
    </location>
</feature>
<evidence type="ECO:0000256" key="2">
    <source>
        <dbReference type="ARBA" id="ARBA00023022"/>
    </source>
</evidence>
<proteinExistence type="predicted"/>
<dbReference type="GO" id="GO:0031640">
    <property type="term" value="P:killing of cells of another organism"/>
    <property type="evidence" value="ECO:0007669"/>
    <property type="project" value="UniProtKB-KW"/>
</dbReference>
<dbReference type="SUPFAM" id="SSF69369">
    <property type="entry name" value="Cloacin translocation domain"/>
    <property type="match status" value="1"/>
</dbReference>
<dbReference type="OrthoDB" id="982153at2"/>
<dbReference type="GO" id="GO:0042742">
    <property type="term" value="P:defense response to bacterium"/>
    <property type="evidence" value="ECO:0007669"/>
    <property type="project" value="UniProtKB-KW"/>
</dbReference>
<keyword evidence="2" id="KW-0044">Antibiotic</keyword>
<dbReference type="InterPro" id="IPR016128">
    <property type="entry name" value="Pyosin/cloacin_T_dom"/>
</dbReference>
<dbReference type="Proteomes" id="UP000194204">
    <property type="component" value="Unassembled WGS sequence"/>
</dbReference>
<reference evidence="5 6" key="1">
    <citation type="submission" date="2017-01" db="EMBL/GenBank/DDBJ databases">
        <title>Deconstructing symbiosis and pathogenesis requirements using a combined genomic-metabolomic approach.</title>
        <authorList>
            <person name="Tobias N.J."/>
            <person name="Wolff H."/>
            <person name="Djahanschiri B."/>
            <person name="Ebersberger I."/>
            <person name="Bode H.B."/>
        </authorList>
    </citation>
    <scope>NUCLEOTIDE SEQUENCE [LARGE SCALE GENOMIC DNA]</scope>
    <source>
        <strain evidence="5 6">DSM 4764</strain>
    </source>
</reference>
<keyword evidence="3" id="KW-0078">Bacteriocin</keyword>
<dbReference type="Gene3D" id="3.10.450.200">
    <property type="match status" value="1"/>
</dbReference>
<name>A0A1Y2SMY8_9GAMM</name>
<dbReference type="Pfam" id="PF06958">
    <property type="entry name" value="Pyocin_S"/>
    <property type="match status" value="1"/>
</dbReference>
<evidence type="ECO:0000313" key="6">
    <source>
        <dbReference type="Proteomes" id="UP000194204"/>
    </source>
</evidence>
<dbReference type="RefSeq" id="WP_086112221.1">
    <property type="nucleotide sequence ID" value="NZ_CAWNHF010000200.1"/>
</dbReference>
<sequence length="155" mass="17653">MMLKSCALGFQQSRLILNRYELWEDDATSPTLIWSLAGELSRHNIDNYAQQNSAVNTKVAVLDPKIATQTPGLSIPDAKVHGPTVLGTPTPEEKDFRDDILIFPISNIPAIYVYLSKIEELDSDKYTRRQLDRKFKHAKDFGIVIYLWFLMLGLI</sequence>
<gene>
    <name evidence="5" type="primary">cda</name>
    <name evidence="5" type="ORF">Xbed_01431</name>
</gene>
<evidence type="ECO:0000256" key="1">
    <source>
        <dbReference type="ARBA" id="ARBA00022529"/>
    </source>
</evidence>
<protein>
    <submittedName>
        <fullName evidence="5">Colicin-D</fullName>
    </submittedName>
</protein>
<dbReference type="InterPro" id="IPR036302">
    <property type="entry name" value="Pyosin/cloacin_T_dom_sf"/>
</dbReference>
<evidence type="ECO:0000259" key="4">
    <source>
        <dbReference type="Pfam" id="PF06958"/>
    </source>
</evidence>
<dbReference type="STRING" id="40578.Xbed_01431"/>
<evidence type="ECO:0000256" key="3">
    <source>
        <dbReference type="ARBA" id="ARBA00023048"/>
    </source>
</evidence>
<dbReference type="GO" id="GO:0004540">
    <property type="term" value="F:RNA nuclease activity"/>
    <property type="evidence" value="ECO:0007669"/>
    <property type="project" value="InterPro"/>
</dbReference>
<dbReference type="EMBL" id="MUBK01000009">
    <property type="protein sequence ID" value="OTA20401.1"/>
    <property type="molecule type" value="Genomic_DNA"/>
</dbReference>
<keyword evidence="6" id="KW-1185">Reference proteome</keyword>
<dbReference type="InterPro" id="IPR037178">
    <property type="entry name" value="ColicinD_C_sf"/>
</dbReference>
<dbReference type="AlphaFoldDB" id="A0A1Y2SMY8"/>
<accession>A0A1Y2SMY8</accession>
<comment type="caution">
    <text evidence="5">The sequence shown here is derived from an EMBL/GenBank/DDBJ whole genome shotgun (WGS) entry which is preliminary data.</text>
</comment>